<organism evidence="1 2">
    <name type="scientific">Serendipita vermifera MAFF 305830</name>
    <dbReference type="NCBI Taxonomy" id="933852"/>
    <lineage>
        <taxon>Eukaryota</taxon>
        <taxon>Fungi</taxon>
        <taxon>Dikarya</taxon>
        <taxon>Basidiomycota</taxon>
        <taxon>Agaricomycotina</taxon>
        <taxon>Agaricomycetes</taxon>
        <taxon>Sebacinales</taxon>
        <taxon>Serendipitaceae</taxon>
        <taxon>Serendipita</taxon>
    </lineage>
</organism>
<accession>A0A0C3AWT2</accession>
<reference evidence="1 2" key="1">
    <citation type="submission" date="2014-04" db="EMBL/GenBank/DDBJ databases">
        <authorList>
            <consortium name="DOE Joint Genome Institute"/>
            <person name="Kuo A."/>
            <person name="Zuccaro A."/>
            <person name="Kohler A."/>
            <person name="Nagy L.G."/>
            <person name="Floudas D."/>
            <person name="Copeland A."/>
            <person name="Barry K.W."/>
            <person name="Cichocki N."/>
            <person name="Veneault-Fourrey C."/>
            <person name="LaButti K."/>
            <person name="Lindquist E.A."/>
            <person name="Lipzen A."/>
            <person name="Lundell T."/>
            <person name="Morin E."/>
            <person name="Murat C."/>
            <person name="Sun H."/>
            <person name="Tunlid A."/>
            <person name="Henrissat B."/>
            <person name="Grigoriev I.V."/>
            <person name="Hibbett D.S."/>
            <person name="Martin F."/>
            <person name="Nordberg H.P."/>
            <person name="Cantor M.N."/>
            <person name="Hua S.X."/>
        </authorList>
    </citation>
    <scope>NUCLEOTIDE SEQUENCE [LARGE SCALE GENOMIC DNA]</scope>
    <source>
        <strain evidence="1 2">MAFF 305830</strain>
    </source>
</reference>
<dbReference type="AlphaFoldDB" id="A0A0C3AWT2"/>
<reference evidence="2" key="2">
    <citation type="submission" date="2015-01" db="EMBL/GenBank/DDBJ databases">
        <title>Evolutionary Origins and Diversification of the Mycorrhizal Mutualists.</title>
        <authorList>
            <consortium name="DOE Joint Genome Institute"/>
            <consortium name="Mycorrhizal Genomics Consortium"/>
            <person name="Kohler A."/>
            <person name="Kuo A."/>
            <person name="Nagy L.G."/>
            <person name="Floudas D."/>
            <person name="Copeland A."/>
            <person name="Barry K.W."/>
            <person name="Cichocki N."/>
            <person name="Veneault-Fourrey C."/>
            <person name="LaButti K."/>
            <person name="Lindquist E.A."/>
            <person name="Lipzen A."/>
            <person name="Lundell T."/>
            <person name="Morin E."/>
            <person name="Murat C."/>
            <person name="Riley R."/>
            <person name="Ohm R."/>
            <person name="Sun H."/>
            <person name="Tunlid A."/>
            <person name="Henrissat B."/>
            <person name="Grigoriev I.V."/>
            <person name="Hibbett D.S."/>
            <person name="Martin F."/>
        </authorList>
    </citation>
    <scope>NUCLEOTIDE SEQUENCE [LARGE SCALE GENOMIC DNA]</scope>
    <source>
        <strain evidence="2">MAFF 305830</strain>
    </source>
</reference>
<sequence>MEKVLDEGLWSNAPTLDPDTCKAASVYLPIGTWCKQGDPAQQEQLKHVGMLMRQNMIEGSKSTQAHFLRAGWSKEITDQWAAGMQDGKNLLISVSYVTKI</sequence>
<gene>
    <name evidence="1" type="ORF">M408DRAFT_251226</name>
</gene>
<proteinExistence type="predicted"/>
<dbReference type="HOGENOM" id="CLU_2307797_0_0_1"/>
<evidence type="ECO:0000313" key="1">
    <source>
        <dbReference type="EMBL" id="KIM23691.1"/>
    </source>
</evidence>
<dbReference type="OrthoDB" id="2013972at2759"/>
<protein>
    <submittedName>
        <fullName evidence="1">Uncharacterized protein</fullName>
    </submittedName>
</protein>
<keyword evidence="2" id="KW-1185">Reference proteome</keyword>
<dbReference type="Proteomes" id="UP000054097">
    <property type="component" value="Unassembled WGS sequence"/>
</dbReference>
<name>A0A0C3AWT2_SERVB</name>
<dbReference type="EMBL" id="KN824333">
    <property type="protein sequence ID" value="KIM23691.1"/>
    <property type="molecule type" value="Genomic_DNA"/>
</dbReference>
<evidence type="ECO:0000313" key="2">
    <source>
        <dbReference type="Proteomes" id="UP000054097"/>
    </source>
</evidence>